<gene>
    <name evidence="1" type="ORF">IE877_08550</name>
</gene>
<evidence type="ECO:0000313" key="1">
    <source>
        <dbReference type="EMBL" id="MBD9355934.1"/>
    </source>
</evidence>
<dbReference type="RefSeq" id="WP_192374311.1">
    <property type="nucleotide sequence ID" value="NZ_CAJHIV010000001.1"/>
</dbReference>
<protein>
    <recommendedName>
        <fullName evidence="3">Lipoprotein</fullName>
    </recommendedName>
</protein>
<accession>A0ABR9CYH5</accession>
<evidence type="ECO:0008006" key="3">
    <source>
        <dbReference type="Google" id="ProtNLM"/>
    </source>
</evidence>
<comment type="caution">
    <text evidence="1">The sequence shown here is derived from an EMBL/GenBank/DDBJ whole genome shotgun (WGS) entry which is preliminary data.</text>
</comment>
<keyword evidence="2" id="KW-1185">Reference proteome</keyword>
<reference evidence="1 2" key="1">
    <citation type="submission" date="2020-09" db="EMBL/GenBank/DDBJ databases">
        <title>Methylomonas albis sp. nov. and Methylomonas fluvii sp. nov.: Two cold-adapted methanotrophs from the River Elbe and an amended description of Methylovulum psychrotolerans strain Eb1.</title>
        <authorList>
            <person name="Bussmann I.K."/>
            <person name="Klings K.-W."/>
            <person name="Warnstedt J."/>
            <person name="Hoppert M."/>
            <person name="Saborowski A."/>
            <person name="Horn F."/>
            <person name="Liebner S."/>
        </authorList>
    </citation>
    <scope>NUCLEOTIDE SEQUENCE [LARGE SCALE GENOMIC DNA]</scope>
    <source>
        <strain evidence="1 2">EbA</strain>
    </source>
</reference>
<organism evidence="1 2">
    <name type="scientific">Methylomonas albis</name>
    <dbReference type="NCBI Taxonomy" id="1854563"/>
    <lineage>
        <taxon>Bacteria</taxon>
        <taxon>Pseudomonadati</taxon>
        <taxon>Pseudomonadota</taxon>
        <taxon>Gammaproteobacteria</taxon>
        <taxon>Methylococcales</taxon>
        <taxon>Methylococcaceae</taxon>
        <taxon>Methylomonas</taxon>
    </lineage>
</organism>
<evidence type="ECO:0000313" key="2">
    <source>
        <dbReference type="Proteomes" id="UP000652176"/>
    </source>
</evidence>
<name>A0ABR9CYH5_9GAMM</name>
<dbReference type="Proteomes" id="UP000652176">
    <property type="component" value="Unassembled WGS sequence"/>
</dbReference>
<sequence length="293" mass="32388">MGYRHLQKTISLVVVGSIVTFETGCQSLKGYPDRTVDISAEIKPLEDYFTAKIIETYNKKTGEDKKLYRDEVVHGRLRAIDLQFEAFEKQIQLEKNSMDMGIDLAVLGLSGAGTMAGGAATKAILAAISGGLTGADLSIDKSLYYEKTMPVLFSQMEAMRATQLVNIYKGLEQDTSRYPLSRALFDIDTYYKVGTIPGAIVGITTAAGASHEEANKNIEKILEGNFMKDRAGDILREFWKPDGENINTENQNRIKTWMESNGFDSNAITLFLRDSTKADARVKAISDLGIDKK</sequence>
<proteinExistence type="predicted"/>
<dbReference type="EMBL" id="JACXSS010000001">
    <property type="protein sequence ID" value="MBD9355934.1"/>
    <property type="molecule type" value="Genomic_DNA"/>
</dbReference>